<sequence>MGAFLSIGLVNEVSVSCDTMAIEEVKVPLAEHGIHLNIYEGKIKESSWEGKLRPDILEKELLPFLRALYDSMGTFTKFGDAEDIIALLEKTPAKERYKRLLAANFSSFSDIGLSQIIRLPIHQRHVGVRYYSIRLHSAGKILMEEDGGMFDIFTIALQKQFKEFELSKAIMVDIL</sequence>
<proteinExistence type="predicted"/>
<dbReference type="AlphaFoldDB" id="A0A098S9D4"/>
<reference evidence="1 2" key="1">
    <citation type="journal article" date="2014" name="Int. J. Syst. Evol. Microbiol.">
        <title>Phaeodactylibacter xiamenensis gen. nov., sp. nov., a member of the family Saprospiraceae isolated from the marine alga Phaeodactylum tricornutum.</title>
        <authorList>
            <person name="Chen Z.Jr."/>
            <person name="Lei X."/>
            <person name="Lai Q."/>
            <person name="Li Y."/>
            <person name="Zhang B."/>
            <person name="Zhang J."/>
            <person name="Zhang H."/>
            <person name="Yang L."/>
            <person name="Zheng W."/>
            <person name="Tian Y."/>
            <person name="Yu Z."/>
            <person name="Xu H.Jr."/>
            <person name="Zheng T."/>
        </authorList>
    </citation>
    <scope>NUCLEOTIDE SEQUENCE [LARGE SCALE GENOMIC DNA]</scope>
    <source>
        <strain evidence="1 2">KD52</strain>
    </source>
</reference>
<keyword evidence="2" id="KW-1185">Reference proteome</keyword>
<organism evidence="1 2">
    <name type="scientific">Phaeodactylibacter xiamenensis</name>
    <dbReference type="NCBI Taxonomy" id="1524460"/>
    <lineage>
        <taxon>Bacteria</taxon>
        <taxon>Pseudomonadati</taxon>
        <taxon>Bacteroidota</taxon>
        <taxon>Saprospiria</taxon>
        <taxon>Saprospirales</taxon>
        <taxon>Haliscomenobacteraceae</taxon>
        <taxon>Phaeodactylibacter</taxon>
    </lineage>
</organism>
<dbReference type="OrthoDB" id="770113at2"/>
<evidence type="ECO:0000313" key="1">
    <source>
        <dbReference type="EMBL" id="KGE87707.1"/>
    </source>
</evidence>
<evidence type="ECO:0000313" key="2">
    <source>
        <dbReference type="Proteomes" id="UP000029736"/>
    </source>
</evidence>
<name>A0A098S9D4_9BACT</name>
<accession>A0A098S9D4</accession>
<dbReference type="EMBL" id="JPOS01000033">
    <property type="protein sequence ID" value="KGE87707.1"/>
    <property type="molecule type" value="Genomic_DNA"/>
</dbReference>
<comment type="caution">
    <text evidence="1">The sequence shown here is derived from an EMBL/GenBank/DDBJ whole genome shotgun (WGS) entry which is preliminary data.</text>
</comment>
<dbReference type="Proteomes" id="UP000029736">
    <property type="component" value="Unassembled WGS sequence"/>
</dbReference>
<gene>
    <name evidence="1" type="ORF">IX84_13045</name>
</gene>
<dbReference type="RefSeq" id="WP_044220977.1">
    <property type="nucleotide sequence ID" value="NZ_JBKAGJ010000023.1"/>
</dbReference>
<protein>
    <submittedName>
        <fullName evidence="1">Uncharacterized protein</fullName>
    </submittedName>
</protein>